<accession>A0A2N9LL71</accession>
<dbReference type="CDD" id="cd00796">
    <property type="entry name" value="INT_Rci_Hp1_C"/>
    <property type="match status" value="1"/>
</dbReference>
<dbReference type="Gene3D" id="1.10.443.10">
    <property type="entry name" value="Intergrase catalytic core"/>
    <property type="match status" value="1"/>
</dbReference>
<evidence type="ECO:0000313" key="5">
    <source>
        <dbReference type="Proteomes" id="UP000239735"/>
    </source>
</evidence>
<dbReference type="Proteomes" id="UP000239735">
    <property type="component" value="Unassembled WGS sequence"/>
</dbReference>
<dbReference type="PROSITE" id="PS51898">
    <property type="entry name" value="TYR_RECOMBINASE"/>
    <property type="match status" value="1"/>
</dbReference>
<dbReference type="AlphaFoldDB" id="A0A2N9LL71"/>
<proteinExistence type="predicted"/>
<dbReference type="GO" id="GO:0015074">
    <property type="term" value="P:DNA integration"/>
    <property type="evidence" value="ECO:0007669"/>
    <property type="project" value="InterPro"/>
</dbReference>
<evidence type="ECO:0000256" key="2">
    <source>
        <dbReference type="SAM" id="MobiDB-lite"/>
    </source>
</evidence>
<protein>
    <recommendedName>
        <fullName evidence="3">Tyr recombinase domain-containing protein</fullName>
    </recommendedName>
</protein>
<reference evidence="5" key="1">
    <citation type="submission" date="2018-02" db="EMBL/GenBank/DDBJ databases">
        <authorList>
            <person name="Hausmann B."/>
        </authorList>
    </citation>
    <scope>NUCLEOTIDE SEQUENCE [LARGE SCALE GENOMIC DNA]</scope>
    <source>
        <strain evidence="5">Peat soil MAG SbA5</strain>
    </source>
</reference>
<dbReference type="PANTHER" id="PTHR30349">
    <property type="entry name" value="PHAGE INTEGRASE-RELATED"/>
    <property type="match status" value="1"/>
</dbReference>
<evidence type="ECO:0000259" key="3">
    <source>
        <dbReference type="PROSITE" id="PS51898"/>
    </source>
</evidence>
<evidence type="ECO:0000313" key="4">
    <source>
        <dbReference type="EMBL" id="SPE23982.1"/>
    </source>
</evidence>
<dbReference type="InterPro" id="IPR011010">
    <property type="entry name" value="DNA_brk_join_enz"/>
</dbReference>
<dbReference type="GO" id="GO:0006310">
    <property type="term" value="P:DNA recombination"/>
    <property type="evidence" value="ECO:0007669"/>
    <property type="project" value="UniProtKB-KW"/>
</dbReference>
<sequence length="162" mass="18046">MRLTKNGKPRVAYVNDLAMQVFESMGIPERKRKKDRRVLFPFVTPEQLSVRFIRACRDAGVDDFSLHDLRHTFTSQLRMAGADLHDLQKLLGHSDLRMTTRYAHLSPDHLAAAAARLNGVLTLPDRATETTEEDVHVEGKKAPKTGSIVTTELPADAGEEAA</sequence>
<feature type="domain" description="Tyr recombinase" evidence="3">
    <location>
        <begin position="1"/>
        <end position="115"/>
    </location>
</feature>
<dbReference type="EMBL" id="OKRB01000099">
    <property type="protein sequence ID" value="SPE23982.1"/>
    <property type="molecule type" value="Genomic_DNA"/>
</dbReference>
<dbReference type="PANTHER" id="PTHR30349:SF64">
    <property type="entry name" value="PROPHAGE INTEGRASE INTD-RELATED"/>
    <property type="match status" value="1"/>
</dbReference>
<feature type="compositionally biased region" description="Basic and acidic residues" evidence="2">
    <location>
        <begin position="127"/>
        <end position="141"/>
    </location>
</feature>
<dbReference type="SUPFAM" id="SSF56349">
    <property type="entry name" value="DNA breaking-rejoining enzymes"/>
    <property type="match status" value="1"/>
</dbReference>
<organism evidence="4 5">
    <name type="scientific">Candidatus Sulfuritelmatomonas gaucii</name>
    <dbReference type="NCBI Taxonomy" id="2043161"/>
    <lineage>
        <taxon>Bacteria</taxon>
        <taxon>Pseudomonadati</taxon>
        <taxon>Acidobacteriota</taxon>
        <taxon>Terriglobia</taxon>
        <taxon>Terriglobales</taxon>
        <taxon>Acidobacteriaceae</taxon>
        <taxon>Candidatus Sulfuritelmatomonas</taxon>
    </lineage>
</organism>
<feature type="region of interest" description="Disordered" evidence="2">
    <location>
        <begin position="127"/>
        <end position="162"/>
    </location>
</feature>
<dbReference type="InterPro" id="IPR013762">
    <property type="entry name" value="Integrase-like_cat_sf"/>
</dbReference>
<gene>
    <name evidence="4" type="ORF">SBA5_410024</name>
</gene>
<dbReference type="InterPro" id="IPR050090">
    <property type="entry name" value="Tyrosine_recombinase_XerCD"/>
</dbReference>
<keyword evidence="1" id="KW-0233">DNA recombination</keyword>
<dbReference type="GO" id="GO:0003677">
    <property type="term" value="F:DNA binding"/>
    <property type="evidence" value="ECO:0007669"/>
    <property type="project" value="InterPro"/>
</dbReference>
<evidence type="ECO:0000256" key="1">
    <source>
        <dbReference type="ARBA" id="ARBA00023172"/>
    </source>
</evidence>
<dbReference type="Pfam" id="PF00589">
    <property type="entry name" value="Phage_integrase"/>
    <property type="match status" value="1"/>
</dbReference>
<name>A0A2N9LL71_9BACT</name>
<dbReference type="InterPro" id="IPR002104">
    <property type="entry name" value="Integrase_catalytic"/>
</dbReference>